<name>A0A1T5PBZ3_9BACT</name>
<reference evidence="7 8" key="1">
    <citation type="submission" date="2017-02" db="EMBL/GenBank/DDBJ databases">
        <authorList>
            <person name="Peterson S.W."/>
        </authorList>
    </citation>
    <scope>NUCLEOTIDE SEQUENCE [LARGE SCALE GENOMIC DNA]</scope>
    <source>
        <strain evidence="7 8">DSM 18108</strain>
    </source>
</reference>
<dbReference type="STRING" id="393003.SAMN05660461_6177"/>
<dbReference type="GO" id="GO:0017004">
    <property type="term" value="P:cytochrome complex assembly"/>
    <property type="evidence" value="ECO:0007669"/>
    <property type="project" value="UniProtKB-KW"/>
</dbReference>
<dbReference type="Pfam" id="PF00578">
    <property type="entry name" value="AhpC-TSA"/>
    <property type="match status" value="1"/>
</dbReference>
<dbReference type="AlphaFoldDB" id="A0A1T5PBZ3"/>
<dbReference type="PANTHER" id="PTHR42852">
    <property type="entry name" value="THIOL:DISULFIDE INTERCHANGE PROTEIN DSBE"/>
    <property type="match status" value="1"/>
</dbReference>
<dbReference type="PANTHER" id="PTHR42852:SF6">
    <property type="entry name" value="THIOL:DISULFIDE INTERCHANGE PROTEIN DSBE"/>
    <property type="match status" value="1"/>
</dbReference>
<feature type="signal peptide" evidence="5">
    <location>
        <begin position="1"/>
        <end position="20"/>
    </location>
</feature>
<dbReference type="GO" id="GO:0030313">
    <property type="term" value="C:cell envelope"/>
    <property type="evidence" value="ECO:0007669"/>
    <property type="project" value="UniProtKB-SubCell"/>
</dbReference>
<proteinExistence type="predicted"/>
<dbReference type="InterPro" id="IPR013766">
    <property type="entry name" value="Thioredoxin_domain"/>
</dbReference>
<evidence type="ECO:0000256" key="2">
    <source>
        <dbReference type="ARBA" id="ARBA00022748"/>
    </source>
</evidence>
<evidence type="ECO:0000256" key="1">
    <source>
        <dbReference type="ARBA" id="ARBA00004196"/>
    </source>
</evidence>
<evidence type="ECO:0000256" key="3">
    <source>
        <dbReference type="ARBA" id="ARBA00023157"/>
    </source>
</evidence>
<dbReference type="GO" id="GO:0016209">
    <property type="term" value="F:antioxidant activity"/>
    <property type="evidence" value="ECO:0007669"/>
    <property type="project" value="InterPro"/>
</dbReference>
<dbReference type="InterPro" id="IPR050553">
    <property type="entry name" value="Thioredoxin_ResA/DsbE_sf"/>
</dbReference>
<feature type="domain" description="Thioredoxin" evidence="6">
    <location>
        <begin position="312"/>
        <end position="453"/>
    </location>
</feature>
<sequence length="454" mass="51432">MKKLHLGLIALLCLPAFLKAQVTISGEWMRRHDGNVHLYRVEHGRLEEVAASKPGADSSFGFYFRPEREGFYVIGTGNSQSPIDKYSFYFKQKDQLNVKITDTSYVLTGKNSPENLAVAKWHNTILPLERKGVYFNLSRSTYADFFPLLETLHKQVQETKFASAGNKQFDSEFAKFRELDILHCTAELLSTPRSAHPSANDYTPYFKSIDVPYFTKDTRLLRYPYGMRMMRTLQMMPARLGNGDVKDYSIEARMKGIENDTLKGEVVLQQAASLKTYLGYTDLDKQYGKYLLTSDQVNRAGSIKTELAKKATAAGGQAVNFTYPDKNGKQTSLSDFKGKVVLVDVWATWCGPCKGEIPHLKKLEEEMHGQDVLFLSVSVDEQKDHQKWKDFIASEKLGGVQLFASGWSDIAKFYNIKGIPRFMVFDKNGNIVSTDAPRPSNKELKLLLESEVKK</sequence>
<dbReference type="GO" id="GO:0016491">
    <property type="term" value="F:oxidoreductase activity"/>
    <property type="evidence" value="ECO:0007669"/>
    <property type="project" value="InterPro"/>
</dbReference>
<dbReference type="EMBL" id="FUZZ01000006">
    <property type="protein sequence ID" value="SKD10270.1"/>
    <property type="molecule type" value="Genomic_DNA"/>
</dbReference>
<keyword evidence="8" id="KW-1185">Reference proteome</keyword>
<feature type="chain" id="PRO_5013341365" evidence="5">
    <location>
        <begin position="21"/>
        <end position="454"/>
    </location>
</feature>
<dbReference type="Proteomes" id="UP000190166">
    <property type="component" value="Unassembled WGS sequence"/>
</dbReference>
<dbReference type="CDD" id="cd02966">
    <property type="entry name" value="TlpA_like_family"/>
    <property type="match status" value="1"/>
</dbReference>
<keyword evidence="7" id="KW-0413">Isomerase</keyword>
<evidence type="ECO:0000313" key="7">
    <source>
        <dbReference type="EMBL" id="SKD10270.1"/>
    </source>
</evidence>
<organism evidence="7 8">
    <name type="scientific">Chitinophaga ginsengisegetis</name>
    <dbReference type="NCBI Taxonomy" id="393003"/>
    <lineage>
        <taxon>Bacteria</taxon>
        <taxon>Pseudomonadati</taxon>
        <taxon>Bacteroidota</taxon>
        <taxon>Chitinophagia</taxon>
        <taxon>Chitinophagales</taxon>
        <taxon>Chitinophagaceae</taxon>
        <taxon>Chitinophaga</taxon>
    </lineage>
</organism>
<comment type="subcellular location">
    <subcellularLocation>
        <location evidence="1">Cell envelope</location>
    </subcellularLocation>
</comment>
<evidence type="ECO:0000313" key="8">
    <source>
        <dbReference type="Proteomes" id="UP000190166"/>
    </source>
</evidence>
<protein>
    <submittedName>
        <fullName evidence="7">Thiol-disulfide isomerase or thioredoxin</fullName>
    </submittedName>
</protein>
<keyword evidence="5" id="KW-0732">Signal</keyword>
<keyword evidence="2" id="KW-0201">Cytochrome c-type biogenesis</keyword>
<evidence type="ECO:0000256" key="4">
    <source>
        <dbReference type="ARBA" id="ARBA00023284"/>
    </source>
</evidence>
<dbReference type="RefSeq" id="WP_079473420.1">
    <property type="nucleotide sequence ID" value="NZ_FUZZ01000006.1"/>
</dbReference>
<dbReference type="GO" id="GO:0016853">
    <property type="term" value="F:isomerase activity"/>
    <property type="evidence" value="ECO:0007669"/>
    <property type="project" value="UniProtKB-KW"/>
</dbReference>
<dbReference type="InterPro" id="IPR000866">
    <property type="entry name" value="AhpC/TSA"/>
</dbReference>
<dbReference type="PROSITE" id="PS51352">
    <property type="entry name" value="THIOREDOXIN_2"/>
    <property type="match status" value="1"/>
</dbReference>
<dbReference type="InterPro" id="IPR036249">
    <property type="entry name" value="Thioredoxin-like_sf"/>
</dbReference>
<dbReference type="InterPro" id="IPR017937">
    <property type="entry name" value="Thioredoxin_CS"/>
</dbReference>
<accession>A0A1T5PBZ3</accession>
<keyword evidence="3" id="KW-1015">Disulfide bond</keyword>
<evidence type="ECO:0000256" key="5">
    <source>
        <dbReference type="SAM" id="SignalP"/>
    </source>
</evidence>
<dbReference type="Gene3D" id="3.40.30.10">
    <property type="entry name" value="Glutaredoxin"/>
    <property type="match status" value="1"/>
</dbReference>
<dbReference type="SUPFAM" id="SSF52833">
    <property type="entry name" value="Thioredoxin-like"/>
    <property type="match status" value="1"/>
</dbReference>
<keyword evidence="4" id="KW-0676">Redox-active center</keyword>
<evidence type="ECO:0000259" key="6">
    <source>
        <dbReference type="PROSITE" id="PS51352"/>
    </source>
</evidence>
<gene>
    <name evidence="7" type="ORF">SAMN05660461_6177</name>
</gene>
<dbReference type="PROSITE" id="PS00194">
    <property type="entry name" value="THIOREDOXIN_1"/>
    <property type="match status" value="1"/>
</dbReference>